<feature type="domain" description="WCX" evidence="2">
    <location>
        <begin position="235"/>
        <end position="311"/>
    </location>
</feature>
<name>A0ABX2YEM5_9BACT</name>
<dbReference type="InterPro" id="IPR051534">
    <property type="entry name" value="CBASS_pafABC_assoc_protein"/>
</dbReference>
<protein>
    <recommendedName>
        <fullName evidence="5">WYL domain-containing protein</fullName>
    </recommendedName>
</protein>
<reference evidence="3 4" key="1">
    <citation type="submission" date="2015-05" db="EMBL/GenBank/DDBJ databases">
        <authorList>
            <person name="Rovetto F."/>
            <person name="Cocolin L."/>
            <person name="Illeghems K."/>
            <person name="Van Nieuwerburgh F."/>
            <person name="Houf K."/>
        </authorList>
    </citation>
    <scope>NUCLEOTIDE SEQUENCE [LARGE SCALE GENOMIC DNA]</scope>
    <source>
        <strain evidence="3 4">117434</strain>
    </source>
</reference>
<dbReference type="PANTHER" id="PTHR34580">
    <property type="match status" value="1"/>
</dbReference>
<dbReference type="PANTHER" id="PTHR34580:SF1">
    <property type="entry name" value="PROTEIN PAFC"/>
    <property type="match status" value="1"/>
</dbReference>
<proteinExistence type="predicted"/>
<feature type="domain" description="WYL" evidence="1">
    <location>
        <begin position="134"/>
        <end position="197"/>
    </location>
</feature>
<accession>A0ABX2YEM5</accession>
<dbReference type="EMBL" id="LDIR01000001">
    <property type="protein sequence ID" value="OCL93445.1"/>
    <property type="molecule type" value="Genomic_DNA"/>
</dbReference>
<dbReference type="InterPro" id="IPR057727">
    <property type="entry name" value="WCX_dom"/>
</dbReference>
<dbReference type="Pfam" id="PF25583">
    <property type="entry name" value="WCX"/>
    <property type="match status" value="1"/>
</dbReference>
<comment type="caution">
    <text evidence="3">The sequence shown here is derived from an EMBL/GenBank/DDBJ whole genome shotgun (WGS) entry which is preliminary data.</text>
</comment>
<sequence>MAELSTLKKYKIIIEEFEKKDDKCLTGYDETLRNKLELSPKQIDRLIKELSIEFDNIIEVKNVRKKTYKLIKPIDLFVEAFDKSEEIGWLFNMANDADPDIFKQLEEYTNQNKSIYKFQNTPFEDVKTLEQKKIFQTLKRAVKNREYVKIKYQSIEKEFDNLKCLKLIFIDNNWYVSIIDNDNKLRLVRISFIENITYASKSESYQLSSVRDELEFIEHKLQNSMSLYNRDIKTAVLKALPSISRYFERDMKKFFPTQEFKEKSEDGSVIFTIDYTQPMEILPFIQRWIPDIIIHEPQELKDFYIKKLKDAINYNT</sequence>
<dbReference type="Proteomes" id="UP000093159">
    <property type="component" value="Unassembled WGS sequence"/>
</dbReference>
<evidence type="ECO:0000313" key="3">
    <source>
        <dbReference type="EMBL" id="OCL93445.1"/>
    </source>
</evidence>
<dbReference type="PROSITE" id="PS52050">
    <property type="entry name" value="WYL"/>
    <property type="match status" value="1"/>
</dbReference>
<gene>
    <name evidence="3" type="ORF">AAX28_00988</name>
</gene>
<dbReference type="RefSeq" id="WP_066179045.1">
    <property type="nucleotide sequence ID" value="NZ_LDIR01000001.1"/>
</dbReference>
<evidence type="ECO:0000259" key="1">
    <source>
        <dbReference type="Pfam" id="PF13280"/>
    </source>
</evidence>
<dbReference type="Pfam" id="PF13280">
    <property type="entry name" value="WYL"/>
    <property type="match status" value="1"/>
</dbReference>
<organism evidence="3 4">
    <name type="scientific">Arcobacter porcinus</name>
    <dbReference type="NCBI Taxonomy" id="1935204"/>
    <lineage>
        <taxon>Bacteria</taxon>
        <taxon>Pseudomonadati</taxon>
        <taxon>Campylobacterota</taxon>
        <taxon>Epsilonproteobacteria</taxon>
        <taxon>Campylobacterales</taxon>
        <taxon>Arcobacteraceae</taxon>
        <taxon>Arcobacter</taxon>
    </lineage>
</organism>
<evidence type="ECO:0000313" key="4">
    <source>
        <dbReference type="Proteomes" id="UP000093159"/>
    </source>
</evidence>
<keyword evidence="4" id="KW-1185">Reference proteome</keyword>
<evidence type="ECO:0000259" key="2">
    <source>
        <dbReference type="Pfam" id="PF25583"/>
    </source>
</evidence>
<dbReference type="InterPro" id="IPR026881">
    <property type="entry name" value="WYL_dom"/>
</dbReference>
<evidence type="ECO:0008006" key="5">
    <source>
        <dbReference type="Google" id="ProtNLM"/>
    </source>
</evidence>